<comment type="caution">
    <text evidence="1">The sequence shown here is derived from an EMBL/GenBank/DDBJ whole genome shotgun (WGS) entry which is preliminary data.</text>
</comment>
<protein>
    <submittedName>
        <fullName evidence="1">Uncharacterized protein</fullName>
    </submittedName>
</protein>
<dbReference type="Proteomes" id="UP001187221">
    <property type="component" value="Unassembled WGS sequence"/>
</dbReference>
<organism evidence="1 2">
    <name type="scientific">Novosphingobium pituita</name>
    <dbReference type="NCBI Taxonomy" id="3056842"/>
    <lineage>
        <taxon>Bacteria</taxon>
        <taxon>Pseudomonadati</taxon>
        <taxon>Pseudomonadota</taxon>
        <taxon>Alphaproteobacteria</taxon>
        <taxon>Sphingomonadales</taxon>
        <taxon>Sphingomonadaceae</taxon>
        <taxon>Novosphingobium</taxon>
    </lineage>
</organism>
<gene>
    <name evidence="1" type="ORF">NUTIK01_26100</name>
</gene>
<name>A0ABQ6P987_9SPHN</name>
<reference evidence="1 2" key="1">
    <citation type="submission" date="2023-06" db="EMBL/GenBank/DDBJ databases">
        <title>Draft genome sequence of Novosphingobium sp. strain IK01.</title>
        <authorList>
            <person name="Hatamoto M."/>
            <person name="Ikarashi T."/>
            <person name="Yamaguchi T."/>
        </authorList>
    </citation>
    <scope>NUCLEOTIDE SEQUENCE [LARGE SCALE GENOMIC DNA]</scope>
    <source>
        <strain evidence="1 2">IK01</strain>
    </source>
</reference>
<keyword evidence="2" id="KW-1185">Reference proteome</keyword>
<proteinExistence type="predicted"/>
<dbReference type="EMBL" id="BTFW01000001">
    <property type="protein sequence ID" value="GMM61833.1"/>
    <property type="molecule type" value="Genomic_DNA"/>
</dbReference>
<accession>A0ABQ6P987</accession>
<evidence type="ECO:0000313" key="1">
    <source>
        <dbReference type="EMBL" id="GMM61833.1"/>
    </source>
</evidence>
<evidence type="ECO:0000313" key="2">
    <source>
        <dbReference type="Proteomes" id="UP001187221"/>
    </source>
</evidence>
<sequence length="244" mass="27080">MALDEGLQAFTGKGRVQPHTSVIAVIAYLIEEAGESSGDKIDALIRREFPHAVAERLVSKDPFDRFDDEPVVWDEMDGPLPIDPGFFLVADEIDWDAGTLMASYIPGEGDLRDSFFPDSTFLQTELERAEFSAVLEGLSFEAARIELLLPSFTLKQNMGFTAFQAERRSPVGRPPKWDWEGAMAHIAAIAHHPDGLPTGPGAQARIEELIANWFNSQVQDTPAVSQIRQRAAKIMRMVEKPKTD</sequence>